<protein>
    <submittedName>
        <fullName evidence="3">Uncharacterized protein</fullName>
    </submittedName>
</protein>
<dbReference type="AlphaFoldDB" id="A0A9D2EG97"/>
<feature type="transmembrane region" description="Helical" evidence="2">
    <location>
        <begin position="12"/>
        <end position="37"/>
    </location>
</feature>
<dbReference type="Proteomes" id="UP000824037">
    <property type="component" value="Unassembled WGS sequence"/>
</dbReference>
<comment type="caution">
    <text evidence="3">The sequence shown here is derived from an EMBL/GenBank/DDBJ whole genome shotgun (WGS) entry which is preliminary data.</text>
</comment>
<name>A0A9D2EG97_9MICO</name>
<feature type="transmembrane region" description="Helical" evidence="2">
    <location>
        <begin position="49"/>
        <end position="70"/>
    </location>
</feature>
<feature type="transmembrane region" description="Helical" evidence="2">
    <location>
        <begin position="101"/>
        <end position="122"/>
    </location>
</feature>
<organism evidence="3 4">
    <name type="scientific">Candidatus Ruania gallistercoris</name>
    <dbReference type="NCBI Taxonomy" id="2838746"/>
    <lineage>
        <taxon>Bacteria</taxon>
        <taxon>Bacillati</taxon>
        <taxon>Actinomycetota</taxon>
        <taxon>Actinomycetes</taxon>
        <taxon>Micrococcales</taxon>
        <taxon>Ruaniaceae</taxon>
        <taxon>Ruania</taxon>
    </lineage>
</organism>
<sequence length="162" mass="17098">MTIRSSTLRSYVLAFRVLSWLVVATYFGQAVLAGQFLSGTYPALRLHGIGGTVADVVVILAVIAGALLCWHGKGRSWPFWAALGLLVLNQVQNGVGAARMVHLHIPLGVAMLGVAVAVALAAGQDGPLIRNRAVERRTRQERSPAARPVSSPAPTTATGEPR</sequence>
<feature type="compositionally biased region" description="Low complexity" evidence="1">
    <location>
        <begin position="145"/>
        <end position="162"/>
    </location>
</feature>
<proteinExistence type="predicted"/>
<feature type="transmembrane region" description="Helical" evidence="2">
    <location>
        <begin position="77"/>
        <end position="95"/>
    </location>
</feature>
<accession>A0A9D2EG97</accession>
<evidence type="ECO:0000256" key="2">
    <source>
        <dbReference type="SAM" id="Phobius"/>
    </source>
</evidence>
<evidence type="ECO:0000256" key="1">
    <source>
        <dbReference type="SAM" id="MobiDB-lite"/>
    </source>
</evidence>
<feature type="compositionally biased region" description="Basic and acidic residues" evidence="1">
    <location>
        <begin position="135"/>
        <end position="144"/>
    </location>
</feature>
<keyword evidence="2" id="KW-1133">Transmembrane helix</keyword>
<evidence type="ECO:0000313" key="3">
    <source>
        <dbReference type="EMBL" id="HIZ36811.1"/>
    </source>
</evidence>
<keyword evidence="2" id="KW-0812">Transmembrane</keyword>
<reference evidence="3" key="1">
    <citation type="journal article" date="2021" name="PeerJ">
        <title>Extensive microbial diversity within the chicken gut microbiome revealed by metagenomics and culture.</title>
        <authorList>
            <person name="Gilroy R."/>
            <person name="Ravi A."/>
            <person name="Getino M."/>
            <person name="Pursley I."/>
            <person name="Horton D.L."/>
            <person name="Alikhan N.F."/>
            <person name="Baker D."/>
            <person name="Gharbi K."/>
            <person name="Hall N."/>
            <person name="Watson M."/>
            <person name="Adriaenssens E.M."/>
            <person name="Foster-Nyarko E."/>
            <person name="Jarju S."/>
            <person name="Secka A."/>
            <person name="Antonio M."/>
            <person name="Oren A."/>
            <person name="Chaudhuri R.R."/>
            <person name="La Ragione R."/>
            <person name="Hildebrand F."/>
            <person name="Pallen M.J."/>
        </authorList>
    </citation>
    <scope>NUCLEOTIDE SEQUENCE</scope>
    <source>
        <strain evidence="3">ChiGjej4B4-7305</strain>
    </source>
</reference>
<dbReference type="EMBL" id="DXBY01000236">
    <property type="protein sequence ID" value="HIZ36811.1"/>
    <property type="molecule type" value="Genomic_DNA"/>
</dbReference>
<reference evidence="3" key="2">
    <citation type="submission" date="2021-04" db="EMBL/GenBank/DDBJ databases">
        <authorList>
            <person name="Gilroy R."/>
        </authorList>
    </citation>
    <scope>NUCLEOTIDE SEQUENCE</scope>
    <source>
        <strain evidence="3">ChiGjej4B4-7305</strain>
    </source>
</reference>
<evidence type="ECO:0000313" key="4">
    <source>
        <dbReference type="Proteomes" id="UP000824037"/>
    </source>
</evidence>
<keyword evidence="2" id="KW-0472">Membrane</keyword>
<feature type="region of interest" description="Disordered" evidence="1">
    <location>
        <begin position="135"/>
        <end position="162"/>
    </location>
</feature>
<gene>
    <name evidence="3" type="ORF">H9815_13635</name>
</gene>